<keyword evidence="2" id="KW-1185">Reference proteome</keyword>
<gene>
    <name evidence="1" type="ORF">DIABBA_LOCUS12638</name>
</gene>
<reference evidence="1" key="1">
    <citation type="submission" date="2022-01" db="EMBL/GenBank/DDBJ databases">
        <authorList>
            <person name="King R."/>
        </authorList>
    </citation>
    <scope>NUCLEOTIDE SEQUENCE</scope>
</reference>
<dbReference type="Proteomes" id="UP001153709">
    <property type="component" value="Chromosome 8"/>
</dbReference>
<dbReference type="AlphaFoldDB" id="A0A9N9TBC4"/>
<organism evidence="1 2">
    <name type="scientific">Diabrotica balteata</name>
    <name type="common">Banded cucumber beetle</name>
    <dbReference type="NCBI Taxonomy" id="107213"/>
    <lineage>
        <taxon>Eukaryota</taxon>
        <taxon>Metazoa</taxon>
        <taxon>Ecdysozoa</taxon>
        <taxon>Arthropoda</taxon>
        <taxon>Hexapoda</taxon>
        <taxon>Insecta</taxon>
        <taxon>Pterygota</taxon>
        <taxon>Neoptera</taxon>
        <taxon>Endopterygota</taxon>
        <taxon>Coleoptera</taxon>
        <taxon>Polyphaga</taxon>
        <taxon>Cucujiformia</taxon>
        <taxon>Chrysomeloidea</taxon>
        <taxon>Chrysomelidae</taxon>
        <taxon>Galerucinae</taxon>
        <taxon>Diabroticina</taxon>
        <taxon>Diabroticites</taxon>
        <taxon>Diabrotica</taxon>
    </lineage>
</organism>
<protein>
    <submittedName>
        <fullName evidence="1">Uncharacterized protein</fullName>
    </submittedName>
</protein>
<name>A0A9N9TBC4_DIABA</name>
<evidence type="ECO:0000313" key="1">
    <source>
        <dbReference type="EMBL" id="CAG9839922.1"/>
    </source>
</evidence>
<evidence type="ECO:0000313" key="2">
    <source>
        <dbReference type="Proteomes" id="UP001153709"/>
    </source>
</evidence>
<sequence length="71" mass="8384">MRSNSKFNIMECIRGLGNLKKYLEFQKSDDNFKIFVELSTILARDLDIDPEFPISKLRKNICLFDYESSDE</sequence>
<dbReference type="EMBL" id="OU898283">
    <property type="protein sequence ID" value="CAG9839922.1"/>
    <property type="molecule type" value="Genomic_DNA"/>
</dbReference>
<proteinExistence type="predicted"/>
<dbReference type="OrthoDB" id="10066376at2759"/>
<accession>A0A9N9TBC4</accession>